<evidence type="ECO:0000313" key="5">
    <source>
        <dbReference type="EMBL" id="RXI06365.1"/>
    </source>
</evidence>
<dbReference type="InterPro" id="IPR011333">
    <property type="entry name" value="SKP1/BTB/POZ_sf"/>
</dbReference>
<protein>
    <recommendedName>
        <fullName evidence="4">SKP1 component POZ domain-containing protein</fullName>
    </recommendedName>
</protein>
<accession>A0A498KKS0</accession>
<sequence>MSSSSKKITLKSSDGESLEVEKAVMLELQTIKHVIEDDCTNNSMSMPPSPTRISPWMISRPGPRVTDLGVFYDGGLNGEQVLGGVPAGSKLSVVPITVIRSSIIIVAIVVILLKSQQAREIR</sequence>
<name>A0A498KKS0_MALDO</name>
<gene>
    <name evidence="5" type="ORF">DVH24_018407</name>
</gene>
<proteinExistence type="predicted"/>
<keyword evidence="3" id="KW-0472">Membrane</keyword>
<evidence type="ECO:0000313" key="6">
    <source>
        <dbReference type="Proteomes" id="UP000290289"/>
    </source>
</evidence>
<evidence type="ECO:0000256" key="2">
    <source>
        <dbReference type="SAM" id="MobiDB-lite"/>
    </source>
</evidence>
<dbReference type="SUPFAM" id="SSF54695">
    <property type="entry name" value="POZ domain"/>
    <property type="match status" value="1"/>
</dbReference>
<comment type="pathway">
    <text evidence="1">Protein modification; protein ubiquitination.</text>
</comment>
<dbReference type="GO" id="GO:0006511">
    <property type="term" value="P:ubiquitin-dependent protein catabolic process"/>
    <property type="evidence" value="ECO:0007669"/>
    <property type="project" value="InterPro"/>
</dbReference>
<keyword evidence="3" id="KW-0812">Transmembrane</keyword>
<keyword evidence="6" id="KW-1185">Reference proteome</keyword>
<dbReference type="EMBL" id="RDQH01000328">
    <property type="protein sequence ID" value="RXI06365.1"/>
    <property type="molecule type" value="Genomic_DNA"/>
</dbReference>
<dbReference type="Pfam" id="PF03931">
    <property type="entry name" value="Skp1_POZ"/>
    <property type="match status" value="1"/>
</dbReference>
<dbReference type="Proteomes" id="UP000290289">
    <property type="component" value="Chromosome 2"/>
</dbReference>
<feature type="transmembrane region" description="Helical" evidence="3">
    <location>
        <begin position="93"/>
        <end position="113"/>
    </location>
</feature>
<feature type="region of interest" description="Disordered" evidence="2">
    <location>
        <begin position="39"/>
        <end position="58"/>
    </location>
</feature>
<feature type="domain" description="SKP1 component POZ" evidence="4">
    <location>
        <begin position="6"/>
        <end position="43"/>
    </location>
</feature>
<comment type="caution">
    <text evidence="5">The sequence shown here is derived from an EMBL/GenBank/DDBJ whole genome shotgun (WGS) entry which is preliminary data.</text>
</comment>
<evidence type="ECO:0000259" key="4">
    <source>
        <dbReference type="Pfam" id="PF03931"/>
    </source>
</evidence>
<organism evidence="5 6">
    <name type="scientific">Malus domestica</name>
    <name type="common">Apple</name>
    <name type="synonym">Pyrus malus</name>
    <dbReference type="NCBI Taxonomy" id="3750"/>
    <lineage>
        <taxon>Eukaryota</taxon>
        <taxon>Viridiplantae</taxon>
        <taxon>Streptophyta</taxon>
        <taxon>Embryophyta</taxon>
        <taxon>Tracheophyta</taxon>
        <taxon>Spermatophyta</taxon>
        <taxon>Magnoliopsida</taxon>
        <taxon>eudicotyledons</taxon>
        <taxon>Gunneridae</taxon>
        <taxon>Pentapetalae</taxon>
        <taxon>rosids</taxon>
        <taxon>fabids</taxon>
        <taxon>Rosales</taxon>
        <taxon>Rosaceae</taxon>
        <taxon>Amygdaloideae</taxon>
        <taxon>Maleae</taxon>
        <taxon>Malus</taxon>
    </lineage>
</organism>
<dbReference type="Gene3D" id="3.30.710.10">
    <property type="entry name" value="Potassium Channel Kv1.1, Chain A"/>
    <property type="match status" value="1"/>
</dbReference>
<dbReference type="STRING" id="3750.A0A498KKS0"/>
<keyword evidence="3" id="KW-1133">Transmembrane helix</keyword>
<reference evidence="5 6" key="1">
    <citation type="submission" date="2018-10" db="EMBL/GenBank/DDBJ databases">
        <title>A high-quality apple genome assembly.</title>
        <authorList>
            <person name="Hu J."/>
        </authorList>
    </citation>
    <scope>NUCLEOTIDE SEQUENCE [LARGE SCALE GENOMIC DNA]</scope>
    <source>
        <strain evidence="6">cv. HFTH1</strain>
        <tissue evidence="5">Young leaf</tissue>
    </source>
</reference>
<dbReference type="InterPro" id="IPR016073">
    <property type="entry name" value="Skp1_comp_POZ"/>
</dbReference>
<evidence type="ECO:0000256" key="3">
    <source>
        <dbReference type="SAM" id="Phobius"/>
    </source>
</evidence>
<dbReference type="AlphaFoldDB" id="A0A498KKS0"/>
<evidence type="ECO:0000256" key="1">
    <source>
        <dbReference type="ARBA" id="ARBA00004906"/>
    </source>
</evidence>